<dbReference type="AlphaFoldDB" id="A0A2W5WFI5"/>
<evidence type="ECO:0000313" key="3">
    <source>
        <dbReference type="Proteomes" id="UP000249393"/>
    </source>
</evidence>
<comment type="caution">
    <text evidence="2">The sequence shown here is derived from an EMBL/GenBank/DDBJ whole genome shotgun (WGS) entry which is preliminary data.</text>
</comment>
<dbReference type="EMBL" id="QFQZ01000062">
    <property type="protein sequence ID" value="PZR32368.1"/>
    <property type="molecule type" value="Genomic_DNA"/>
</dbReference>
<evidence type="ECO:0000256" key="1">
    <source>
        <dbReference type="SAM" id="MobiDB-lite"/>
    </source>
</evidence>
<name>A0A2W5WFI5_9CAUL</name>
<proteinExistence type="predicted"/>
<reference evidence="2 3" key="1">
    <citation type="submission" date="2017-08" db="EMBL/GenBank/DDBJ databases">
        <title>Infants hospitalized years apart are colonized by the same room-sourced microbial strains.</title>
        <authorList>
            <person name="Brooks B."/>
            <person name="Olm M.R."/>
            <person name="Firek B.A."/>
            <person name="Baker R."/>
            <person name="Thomas B.C."/>
            <person name="Morowitz M.J."/>
            <person name="Banfield J.F."/>
        </authorList>
    </citation>
    <scope>NUCLEOTIDE SEQUENCE [LARGE SCALE GENOMIC DNA]</scope>
    <source>
        <strain evidence="2">S2_003_000_R2_4</strain>
    </source>
</reference>
<organism evidence="2 3">
    <name type="scientific">Caulobacter segnis</name>
    <dbReference type="NCBI Taxonomy" id="88688"/>
    <lineage>
        <taxon>Bacteria</taxon>
        <taxon>Pseudomonadati</taxon>
        <taxon>Pseudomonadota</taxon>
        <taxon>Alphaproteobacteria</taxon>
        <taxon>Caulobacterales</taxon>
        <taxon>Caulobacteraceae</taxon>
        <taxon>Caulobacter</taxon>
    </lineage>
</organism>
<accession>A0A2W5WFI5</accession>
<feature type="region of interest" description="Disordered" evidence="1">
    <location>
        <begin position="132"/>
        <end position="151"/>
    </location>
</feature>
<gene>
    <name evidence="2" type="ORF">DI526_16830</name>
</gene>
<dbReference type="Pfam" id="PF09965">
    <property type="entry name" value="DUF2199"/>
    <property type="match status" value="1"/>
</dbReference>
<protein>
    <submittedName>
        <fullName evidence="2">DUF2199 domain-containing protein</fullName>
    </submittedName>
</protein>
<evidence type="ECO:0000313" key="2">
    <source>
        <dbReference type="EMBL" id="PZR32368.1"/>
    </source>
</evidence>
<sequence>MAQAFDCATCGRRHDGLSRDRGFTLPDEVWALPEEERETEARFSDDLCQWGDRFFIRGILPVPLIGEDDYFGWGVWAEVEPEVFERYLDLYEEDGRDEPPHPCKLANRLEPYPGTSLGSRMLVQFQAPDERPTLILPEGDKSRLAQEQRDGIDAARHHELLGLTASPSA</sequence>
<dbReference type="RefSeq" id="WP_304280541.1">
    <property type="nucleotide sequence ID" value="NZ_QFQZ01000062.1"/>
</dbReference>
<dbReference type="Proteomes" id="UP000249393">
    <property type="component" value="Unassembled WGS sequence"/>
</dbReference>
<dbReference type="InterPro" id="IPR018697">
    <property type="entry name" value="DUF2199"/>
</dbReference>